<proteinExistence type="predicted"/>
<dbReference type="Pfam" id="PF03404">
    <property type="entry name" value="Mo-co_dimer"/>
    <property type="match status" value="1"/>
</dbReference>
<keyword evidence="2" id="KW-0500">Molybdenum</keyword>
<dbReference type="PRINTS" id="PR00407">
    <property type="entry name" value="EUMOPTERIN"/>
</dbReference>
<dbReference type="SUPFAM" id="SSF56524">
    <property type="entry name" value="Oxidoreductase molybdopterin-binding domain"/>
    <property type="match status" value="1"/>
</dbReference>
<feature type="domain" description="Moybdenum cofactor oxidoreductase dimerisation" evidence="6">
    <location>
        <begin position="250"/>
        <end position="358"/>
    </location>
</feature>
<dbReference type="FunFam" id="3.90.420.10:FF:000002">
    <property type="entry name" value="sulfite oxidase, mitochondrial"/>
    <property type="match status" value="1"/>
</dbReference>
<evidence type="ECO:0008006" key="9">
    <source>
        <dbReference type="Google" id="ProtNLM"/>
    </source>
</evidence>
<evidence type="ECO:0000256" key="2">
    <source>
        <dbReference type="ARBA" id="ARBA00022505"/>
    </source>
</evidence>
<dbReference type="EMBL" id="KN840483">
    <property type="protein sequence ID" value="KIP08231.1"/>
    <property type="molecule type" value="Genomic_DNA"/>
</dbReference>
<dbReference type="SUPFAM" id="SSF81296">
    <property type="entry name" value="E set domains"/>
    <property type="match status" value="1"/>
</dbReference>
<reference evidence="7 8" key="1">
    <citation type="journal article" date="2014" name="PLoS Genet.">
        <title>Analysis of the Phlebiopsis gigantea genome, transcriptome and secretome provides insight into its pioneer colonization strategies of wood.</title>
        <authorList>
            <person name="Hori C."/>
            <person name="Ishida T."/>
            <person name="Igarashi K."/>
            <person name="Samejima M."/>
            <person name="Suzuki H."/>
            <person name="Master E."/>
            <person name="Ferreira P."/>
            <person name="Ruiz-Duenas F.J."/>
            <person name="Held B."/>
            <person name="Canessa P."/>
            <person name="Larrondo L.F."/>
            <person name="Schmoll M."/>
            <person name="Druzhinina I.S."/>
            <person name="Kubicek C.P."/>
            <person name="Gaskell J.A."/>
            <person name="Kersten P."/>
            <person name="St John F."/>
            <person name="Glasner J."/>
            <person name="Sabat G."/>
            <person name="Splinter BonDurant S."/>
            <person name="Syed K."/>
            <person name="Yadav J."/>
            <person name="Mgbeahuruike A.C."/>
            <person name="Kovalchuk A."/>
            <person name="Asiegbu F.O."/>
            <person name="Lackner G."/>
            <person name="Hoffmeister D."/>
            <person name="Rencoret J."/>
            <person name="Gutierrez A."/>
            <person name="Sun H."/>
            <person name="Lindquist E."/>
            <person name="Barry K."/>
            <person name="Riley R."/>
            <person name="Grigoriev I.V."/>
            <person name="Henrissat B."/>
            <person name="Kues U."/>
            <person name="Berka R.M."/>
            <person name="Martinez A.T."/>
            <person name="Covert S.F."/>
            <person name="Blanchette R.A."/>
            <person name="Cullen D."/>
        </authorList>
    </citation>
    <scope>NUCLEOTIDE SEQUENCE [LARGE SCALE GENOMIC DNA]</scope>
    <source>
        <strain evidence="7 8">11061_1 CR5-6</strain>
    </source>
</reference>
<evidence type="ECO:0000256" key="4">
    <source>
        <dbReference type="ARBA" id="ARBA00023002"/>
    </source>
</evidence>
<evidence type="ECO:0000259" key="6">
    <source>
        <dbReference type="Pfam" id="PF03404"/>
    </source>
</evidence>
<dbReference type="PANTHER" id="PTHR19372:SF7">
    <property type="entry name" value="SULFITE OXIDASE, MITOCHONDRIAL"/>
    <property type="match status" value="1"/>
</dbReference>
<organism evidence="7 8">
    <name type="scientific">Phlebiopsis gigantea (strain 11061_1 CR5-6)</name>
    <name type="common">White-rot fungus</name>
    <name type="synonym">Peniophora gigantea</name>
    <dbReference type="NCBI Taxonomy" id="745531"/>
    <lineage>
        <taxon>Eukaryota</taxon>
        <taxon>Fungi</taxon>
        <taxon>Dikarya</taxon>
        <taxon>Basidiomycota</taxon>
        <taxon>Agaricomycotina</taxon>
        <taxon>Agaricomycetes</taxon>
        <taxon>Polyporales</taxon>
        <taxon>Phanerochaetaceae</taxon>
        <taxon>Phlebiopsis</taxon>
    </lineage>
</organism>
<dbReference type="Gene3D" id="2.60.40.650">
    <property type="match status" value="1"/>
</dbReference>
<dbReference type="InterPro" id="IPR014756">
    <property type="entry name" value="Ig_E-set"/>
</dbReference>
<dbReference type="GO" id="GO:0008482">
    <property type="term" value="F:sulfite oxidase activity"/>
    <property type="evidence" value="ECO:0007669"/>
    <property type="project" value="TreeGrafter"/>
</dbReference>
<dbReference type="OrthoDB" id="10051395at2759"/>
<dbReference type="GO" id="GO:0030151">
    <property type="term" value="F:molybdenum ion binding"/>
    <property type="evidence" value="ECO:0007669"/>
    <property type="project" value="InterPro"/>
</dbReference>
<dbReference type="Pfam" id="PF00174">
    <property type="entry name" value="Oxidored_molyb"/>
    <property type="match status" value="1"/>
</dbReference>
<evidence type="ECO:0000256" key="1">
    <source>
        <dbReference type="ARBA" id="ARBA00001924"/>
    </source>
</evidence>
<dbReference type="HOGENOM" id="CLU_003827_5_2_1"/>
<evidence type="ECO:0000259" key="5">
    <source>
        <dbReference type="Pfam" id="PF00174"/>
    </source>
</evidence>
<dbReference type="Proteomes" id="UP000053257">
    <property type="component" value="Unassembled WGS sequence"/>
</dbReference>
<accession>A0A0C3S077</accession>
<dbReference type="InterPro" id="IPR036374">
    <property type="entry name" value="OxRdtase_Mopterin-bd_sf"/>
</dbReference>
<keyword evidence="4" id="KW-0560">Oxidoreductase</keyword>
<sequence>MDYSGEVTHSELLLVRGTQPFNAEPKAEALVQFELTPDELVYCRNHGPVEDLDPDTYTLSIEGTPSGTARYTLADMAVMFTKHEVVAALQCAGNRRKEMNELKKVNGILWDDGVICNAKWGGARLRDVLLHANVNLEGAAHVQFASHVTPCEDDKYYGVSIPLEKAMDVDGDVLLAWEMNDEYMSPDRGAPLRVVVPGYCGARWVKWVDSIRLSAVESPNYYQARDYRVLPPEIETKAQAAPVWSKYPSITSLALNSVVASATLRKGSDTNVLLLKGYASQHIDGKITTIEVSVDEGASWRPARISYQEGRWSWTLWEAEIAGVGEHGTAYSRATDETGNMQQRECKWNLRGVAYNPWGTRKW</sequence>
<evidence type="ECO:0000313" key="8">
    <source>
        <dbReference type="Proteomes" id="UP000053257"/>
    </source>
</evidence>
<evidence type="ECO:0000313" key="7">
    <source>
        <dbReference type="EMBL" id="KIP08231.1"/>
    </source>
</evidence>
<dbReference type="STRING" id="745531.A0A0C3S077"/>
<dbReference type="Gene3D" id="3.90.420.10">
    <property type="entry name" value="Oxidoreductase, molybdopterin-binding domain"/>
    <property type="match status" value="1"/>
</dbReference>
<feature type="domain" description="Oxidoreductase molybdopterin-binding" evidence="5">
    <location>
        <begin position="46"/>
        <end position="222"/>
    </location>
</feature>
<keyword evidence="8" id="KW-1185">Reference proteome</keyword>
<gene>
    <name evidence="7" type="ORF">PHLGIDRAFT_387646</name>
</gene>
<comment type="cofactor">
    <cofactor evidence="1">
        <name>Mo-molybdopterin</name>
        <dbReference type="ChEBI" id="CHEBI:71302"/>
    </cofactor>
</comment>
<keyword evidence="3" id="KW-0479">Metal-binding</keyword>
<dbReference type="AlphaFoldDB" id="A0A0C3S077"/>
<dbReference type="InterPro" id="IPR008335">
    <property type="entry name" value="Mopterin_OxRdtase_euk"/>
</dbReference>
<dbReference type="PANTHER" id="PTHR19372">
    <property type="entry name" value="SULFITE REDUCTASE"/>
    <property type="match status" value="1"/>
</dbReference>
<protein>
    <recommendedName>
        <fullName evidence="9">Sulfite oxidase</fullName>
    </recommendedName>
</protein>
<evidence type="ECO:0000256" key="3">
    <source>
        <dbReference type="ARBA" id="ARBA00022723"/>
    </source>
</evidence>
<dbReference type="GO" id="GO:0020037">
    <property type="term" value="F:heme binding"/>
    <property type="evidence" value="ECO:0007669"/>
    <property type="project" value="TreeGrafter"/>
</dbReference>
<dbReference type="GO" id="GO:0006790">
    <property type="term" value="P:sulfur compound metabolic process"/>
    <property type="evidence" value="ECO:0007669"/>
    <property type="project" value="TreeGrafter"/>
</dbReference>
<dbReference type="InterPro" id="IPR005066">
    <property type="entry name" value="MoCF_OxRdtse_dimer"/>
</dbReference>
<dbReference type="InterPro" id="IPR000572">
    <property type="entry name" value="OxRdtase_Mopterin-bd_dom"/>
</dbReference>
<dbReference type="GO" id="GO:0005739">
    <property type="term" value="C:mitochondrion"/>
    <property type="evidence" value="ECO:0007669"/>
    <property type="project" value="TreeGrafter"/>
</dbReference>
<name>A0A0C3S077_PHLG1</name>
<dbReference type="GO" id="GO:0043546">
    <property type="term" value="F:molybdopterin cofactor binding"/>
    <property type="evidence" value="ECO:0007669"/>
    <property type="project" value="TreeGrafter"/>
</dbReference>